<evidence type="ECO:0000313" key="2">
    <source>
        <dbReference type="Proteomes" id="UP000252519"/>
    </source>
</evidence>
<comment type="caution">
    <text evidence="1">The sequence shown here is derived from an EMBL/GenBank/DDBJ whole genome shotgun (WGS) entry which is preliminary data.</text>
</comment>
<dbReference type="InterPro" id="IPR051232">
    <property type="entry name" value="ARID/SWI1_ChromRemod"/>
</dbReference>
<dbReference type="GO" id="GO:0006357">
    <property type="term" value="P:regulation of transcription by RNA polymerase II"/>
    <property type="evidence" value="ECO:0007669"/>
    <property type="project" value="TreeGrafter"/>
</dbReference>
<dbReference type="Gene3D" id="2.30.30.140">
    <property type="match status" value="1"/>
</dbReference>
<proteinExistence type="predicted"/>
<evidence type="ECO:0000313" key="1">
    <source>
        <dbReference type="EMBL" id="RCN50040.1"/>
    </source>
</evidence>
<sequence length="196" mass="22391">MSDDSAFLSPGTEVSAKFKGVFCEAKIKELCKSVALKEAPFGSIVVEEHLIRGTLEVNQTVDVSHGKQQLKGVIQHTEDCSTYYRLFITTICNVLVFNYGDEKVLRRTQLCLKGTLTLNRIWIRCLYIIRNNFALLQNPKQRRGNLRRRSDVAKKTARMMMERSEKKRGAAEAMPFVDFHENACLPNFVWCLISVV</sequence>
<protein>
    <submittedName>
        <fullName evidence="1">Uncharacterized protein</fullName>
    </submittedName>
</protein>
<dbReference type="Proteomes" id="UP000252519">
    <property type="component" value="Unassembled WGS sequence"/>
</dbReference>
<dbReference type="STRING" id="29170.A0A368H450"/>
<organism evidence="1 2">
    <name type="scientific">Ancylostoma caninum</name>
    <name type="common">Dog hookworm</name>
    <dbReference type="NCBI Taxonomy" id="29170"/>
    <lineage>
        <taxon>Eukaryota</taxon>
        <taxon>Metazoa</taxon>
        <taxon>Ecdysozoa</taxon>
        <taxon>Nematoda</taxon>
        <taxon>Chromadorea</taxon>
        <taxon>Rhabditida</taxon>
        <taxon>Rhabditina</taxon>
        <taxon>Rhabditomorpha</taxon>
        <taxon>Strongyloidea</taxon>
        <taxon>Ancylostomatidae</taxon>
        <taxon>Ancylostomatinae</taxon>
        <taxon>Ancylostoma</taxon>
    </lineage>
</organism>
<dbReference type="OrthoDB" id="10068428at2759"/>
<keyword evidence="2" id="KW-1185">Reference proteome</keyword>
<reference evidence="1 2" key="1">
    <citation type="submission" date="2014-10" db="EMBL/GenBank/DDBJ databases">
        <title>Draft genome of the hookworm Ancylostoma caninum.</title>
        <authorList>
            <person name="Mitreva M."/>
        </authorList>
    </citation>
    <scope>NUCLEOTIDE SEQUENCE [LARGE SCALE GENOMIC DNA]</scope>
    <source>
        <strain evidence="1 2">Baltimore</strain>
    </source>
</reference>
<dbReference type="GO" id="GO:0005634">
    <property type="term" value="C:nucleus"/>
    <property type="evidence" value="ECO:0007669"/>
    <property type="project" value="TreeGrafter"/>
</dbReference>
<dbReference type="EMBL" id="JOJR01000027">
    <property type="protein sequence ID" value="RCN50040.1"/>
    <property type="molecule type" value="Genomic_DNA"/>
</dbReference>
<dbReference type="PANTHER" id="PTHR13964:SF27">
    <property type="entry name" value="HAT-TRICK, ISOFORM D"/>
    <property type="match status" value="1"/>
</dbReference>
<dbReference type="PANTHER" id="PTHR13964">
    <property type="entry name" value="RBP-RELATED"/>
    <property type="match status" value="1"/>
</dbReference>
<dbReference type="GO" id="GO:0000976">
    <property type="term" value="F:transcription cis-regulatory region binding"/>
    <property type="evidence" value="ECO:0007669"/>
    <property type="project" value="TreeGrafter"/>
</dbReference>
<dbReference type="AlphaFoldDB" id="A0A368H450"/>
<accession>A0A368H450</accession>
<name>A0A368H450_ANCCA</name>
<gene>
    <name evidence="1" type="ORF">ANCCAN_03870</name>
</gene>